<protein>
    <recommendedName>
        <fullName evidence="8">DoxX family protein</fullName>
    </recommendedName>
</protein>
<keyword evidence="4 5" id="KW-0472">Membrane</keyword>
<keyword evidence="7" id="KW-1185">Reference proteome</keyword>
<evidence type="ECO:0000256" key="1">
    <source>
        <dbReference type="ARBA" id="ARBA00004141"/>
    </source>
</evidence>
<reference evidence="6 7" key="1">
    <citation type="journal article" date="2019" name="Int. J. Syst. Evol. Microbiol.">
        <title>The Global Catalogue of Microorganisms (GCM) 10K type strain sequencing project: providing services to taxonomists for standard genome sequencing and annotation.</title>
        <authorList>
            <consortium name="The Broad Institute Genomics Platform"/>
            <consortium name="The Broad Institute Genome Sequencing Center for Infectious Disease"/>
            <person name="Wu L."/>
            <person name="Ma J."/>
        </authorList>
    </citation>
    <scope>NUCLEOTIDE SEQUENCE [LARGE SCALE GENOMIC DNA]</scope>
    <source>
        <strain evidence="6 7">JCM 15572</strain>
    </source>
</reference>
<dbReference type="InterPro" id="IPR032808">
    <property type="entry name" value="DoxX"/>
</dbReference>
<evidence type="ECO:0000256" key="3">
    <source>
        <dbReference type="ARBA" id="ARBA00022989"/>
    </source>
</evidence>
<keyword evidence="2 5" id="KW-0812">Transmembrane</keyword>
<dbReference type="RefSeq" id="WP_344232612.1">
    <property type="nucleotide sequence ID" value="NZ_BAAAPH010000004.1"/>
</dbReference>
<dbReference type="Proteomes" id="UP001501705">
    <property type="component" value="Unassembled WGS sequence"/>
</dbReference>
<accession>A0ABN2CK15</accession>
<dbReference type="Pfam" id="PF13564">
    <property type="entry name" value="DoxX_2"/>
    <property type="match status" value="1"/>
</dbReference>
<feature type="transmembrane region" description="Helical" evidence="5">
    <location>
        <begin position="105"/>
        <end position="121"/>
    </location>
</feature>
<evidence type="ECO:0000313" key="6">
    <source>
        <dbReference type="EMBL" id="GAA1559116.1"/>
    </source>
</evidence>
<gene>
    <name evidence="6" type="ORF">GCM10009804_14900</name>
</gene>
<feature type="transmembrane region" description="Helical" evidence="5">
    <location>
        <begin position="79"/>
        <end position="99"/>
    </location>
</feature>
<keyword evidence="3 5" id="KW-1133">Transmembrane helix</keyword>
<evidence type="ECO:0000313" key="7">
    <source>
        <dbReference type="Proteomes" id="UP001501705"/>
    </source>
</evidence>
<proteinExistence type="predicted"/>
<name>A0ABN2CK15_9ACTN</name>
<feature type="transmembrane region" description="Helical" evidence="5">
    <location>
        <begin position="12"/>
        <end position="35"/>
    </location>
</feature>
<comment type="caution">
    <text evidence="6">The sequence shown here is derived from an EMBL/GenBank/DDBJ whole genome shotgun (WGS) entry which is preliminary data.</text>
</comment>
<dbReference type="EMBL" id="BAAAPH010000004">
    <property type="protein sequence ID" value="GAA1559116.1"/>
    <property type="molecule type" value="Genomic_DNA"/>
</dbReference>
<feature type="transmembrane region" description="Helical" evidence="5">
    <location>
        <begin position="55"/>
        <end position="74"/>
    </location>
</feature>
<evidence type="ECO:0000256" key="5">
    <source>
        <dbReference type="SAM" id="Phobius"/>
    </source>
</evidence>
<comment type="subcellular location">
    <subcellularLocation>
        <location evidence="1">Membrane</location>
        <topology evidence="1">Multi-pass membrane protein</topology>
    </subcellularLocation>
</comment>
<sequence length="131" mass="13440">MSEGVVRSVGRSGARVVAVWLVQGGLAVQFAVGGASKLFGVEAMVRMFDDIGGGQWLRVAVGLLELAGAISLLVPRLAAVAAGGLILLMAGAAVTNVVFLGTAPTMPLVFGILAGVVAYARRRQLVVLVRR</sequence>
<organism evidence="6 7">
    <name type="scientific">Kribbella hippodromi</name>
    <dbReference type="NCBI Taxonomy" id="434347"/>
    <lineage>
        <taxon>Bacteria</taxon>
        <taxon>Bacillati</taxon>
        <taxon>Actinomycetota</taxon>
        <taxon>Actinomycetes</taxon>
        <taxon>Propionibacteriales</taxon>
        <taxon>Kribbellaceae</taxon>
        <taxon>Kribbella</taxon>
    </lineage>
</organism>
<evidence type="ECO:0000256" key="4">
    <source>
        <dbReference type="ARBA" id="ARBA00023136"/>
    </source>
</evidence>
<evidence type="ECO:0000256" key="2">
    <source>
        <dbReference type="ARBA" id="ARBA00022692"/>
    </source>
</evidence>
<evidence type="ECO:0008006" key="8">
    <source>
        <dbReference type="Google" id="ProtNLM"/>
    </source>
</evidence>